<gene>
    <name evidence="2" type="ORF">P280DRAFT_468125</name>
</gene>
<feature type="region of interest" description="Disordered" evidence="1">
    <location>
        <begin position="905"/>
        <end position="925"/>
    </location>
</feature>
<feature type="compositionally biased region" description="Acidic residues" evidence="1">
    <location>
        <begin position="63"/>
        <end position="79"/>
    </location>
</feature>
<sequence>MPTSTRASNKETDFTSYYSKKIPQQSYFPHRRKIVRRRDPDDAPEKKQMTLPPRELRRTETVQDSDNEETFEEDEDIEEGGVVVMDEPVQPVKVKTKGKTVAKRGKKRNSDVMEWDEDEDEEPSRPLPKRRKAAAPKKKRSKACAKVEDDEIPSPAESEIESDRKHRQRRQSTMTQMVDGRRPLPGAKEPQFKPASKVPRRSQGAKGGNKTEKDMKQRTLTQMVPGINTSLTILSDSEEELVDQEAEERGSRAYNNALTQRLVAQGLFQPADDEVIVDPSGVGSVAARMSRHDSREQDSINGTDAEDALPTIDPENDSEDEFHPTQFVEAPVTKTARALRRKPSQQQPSPATTNAPTSPVRKVPRSRFSLLATPERRRIREIPSSQSPAESLISTQHTPHRSGRSPLQRRSVNAIAVAETPSKRKQVKFQEPEKRSSRQSLKRFASTILDSEDEDELLENDNEHRGGSSIGAREMVYPTNTVDIGTETQAALLLIDQACAAAGEEGASTDKKSSEELGEKPVNSESSQKLGDSLGSSNVQEAIEDPPESSLPQNLFGIQGELPKAATDPSQPSSPQVPFAVTCMEGENPNSTRLTGLSAPPAPSSHHTLQEMHDATVEASQEHPQLQDTYPSSPMFIEDSDEEEEEDPPPTPPVRSYASLGRTLVPRRSLHHAINEENVEAPRSTHDAANEKPEALCSPNNDQHVEIPRSPSPAEEPEQESQLSRLHSVAAERQLQSEYTTFSQFQPPGPLASSMNVGHDIGNFSYQETPCLPRSQLPSRNHLVHSGHISQATTVDPTQTQQHSEHDLARVMETPQKLKAKPTTSATTPHRFPNSQPVFVSPTRPPSLVIPSSFPSPSKAGVKDMDAEAGDWSSPVITRGDGVGASGMGKGYSQWLMGTEPQASYEDFSIPAPPPVAVDDEDADL</sequence>
<feature type="compositionally biased region" description="Polar residues" evidence="1">
    <location>
        <begin position="218"/>
        <end position="232"/>
    </location>
</feature>
<feature type="compositionally biased region" description="Low complexity" evidence="1">
    <location>
        <begin position="345"/>
        <end position="359"/>
    </location>
</feature>
<evidence type="ECO:0000313" key="3">
    <source>
        <dbReference type="Proteomes" id="UP000799753"/>
    </source>
</evidence>
<feature type="compositionally biased region" description="Acidic residues" evidence="1">
    <location>
        <begin position="113"/>
        <end position="122"/>
    </location>
</feature>
<feature type="compositionally biased region" description="Basic residues" evidence="1">
    <location>
        <begin position="127"/>
        <end position="143"/>
    </location>
</feature>
<reference evidence="2" key="1">
    <citation type="journal article" date="2020" name="Stud. Mycol.">
        <title>101 Dothideomycetes genomes: a test case for predicting lifestyles and emergence of pathogens.</title>
        <authorList>
            <person name="Haridas S."/>
            <person name="Albert R."/>
            <person name="Binder M."/>
            <person name="Bloem J."/>
            <person name="Labutti K."/>
            <person name="Salamov A."/>
            <person name="Andreopoulos B."/>
            <person name="Baker S."/>
            <person name="Barry K."/>
            <person name="Bills G."/>
            <person name="Bluhm B."/>
            <person name="Cannon C."/>
            <person name="Castanera R."/>
            <person name="Culley D."/>
            <person name="Daum C."/>
            <person name="Ezra D."/>
            <person name="Gonzalez J."/>
            <person name="Henrissat B."/>
            <person name="Kuo A."/>
            <person name="Liang C."/>
            <person name="Lipzen A."/>
            <person name="Lutzoni F."/>
            <person name="Magnuson J."/>
            <person name="Mondo S."/>
            <person name="Nolan M."/>
            <person name="Ohm R."/>
            <person name="Pangilinan J."/>
            <person name="Park H.-J."/>
            <person name="Ramirez L."/>
            <person name="Alfaro M."/>
            <person name="Sun H."/>
            <person name="Tritt A."/>
            <person name="Yoshinaga Y."/>
            <person name="Zwiers L.-H."/>
            <person name="Turgeon B."/>
            <person name="Goodwin S."/>
            <person name="Spatafora J."/>
            <person name="Crous P."/>
            <person name="Grigoriev I."/>
        </authorList>
    </citation>
    <scope>NUCLEOTIDE SEQUENCE</scope>
    <source>
        <strain evidence="2">CBS 473.64</strain>
    </source>
</reference>
<feature type="compositionally biased region" description="Basic and acidic residues" evidence="1">
    <location>
        <begin position="683"/>
        <end position="694"/>
    </location>
</feature>
<feature type="region of interest" description="Disordered" evidence="1">
    <location>
        <begin position="287"/>
        <end position="472"/>
    </location>
</feature>
<feature type="compositionally biased region" description="Acidic residues" evidence="1">
    <location>
        <begin position="638"/>
        <end position="648"/>
    </location>
</feature>
<dbReference type="OrthoDB" id="73788at2759"/>
<organism evidence="2 3">
    <name type="scientific">Massarina eburnea CBS 473.64</name>
    <dbReference type="NCBI Taxonomy" id="1395130"/>
    <lineage>
        <taxon>Eukaryota</taxon>
        <taxon>Fungi</taxon>
        <taxon>Dikarya</taxon>
        <taxon>Ascomycota</taxon>
        <taxon>Pezizomycotina</taxon>
        <taxon>Dothideomycetes</taxon>
        <taxon>Pleosporomycetidae</taxon>
        <taxon>Pleosporales</taxon>
        <taxon>Massarineae</taxon>
        <taxon>Massarinaceae</taxon>
        <taxon>Massarina</taxon>
    </lineage>
</organism>
<feature type="region of interest" description="Disordered" evidence="1">
    <location>
        <begin position="815"/>
        <end position="889"/>
    </location>
</feature>
<feature type="compositionally biased region" description="Basic and acidic residues" evidence="1">
    <location>
        <begin position="37"/>
        <end position="61"/>
    </location>
</feature>
<feature type="compositionally biased region" description="Polar residues" evidence="1">
    <location>
        <begin position="14"/>
        <end position="27"/>
    </location>
</feature>
<dbReference type="AlphaFoldDB" id="A0A6A6S6J7"/>
<dbReference type="EMBL" id="MU006781">
    <property type="protein sequence ID" value="KAF2642812.1"/>
    <property type="molecule type" value="Genomic_DNA"/>
</dbReference>
<feature type="compositionally biased region" description="Polar residues" evidence="1">
    <location>
        <begin position="383"/>
        <end position="397"/>
    </location>
</feature>
<evidence type="ECO:0000313" key="2">
    <source>
        <dbReference type="EMBL" id="KAF2642812.1"/>
    </source>
</evidence>
<evidence type="ECO:0000256" key="1">
    <source>
        <dbReference type="SAM" id="MobiDB-lite"/>
    </source>
</evidence>
<feature type="compositionally biased region" description="Polar residues" evidence="1">
    <location>
        <begin position="822"/>
        <end position="838"/>
    </location>
</feature>
<feature type="compositionally biased region" description="Polar residues" evidence="1">
    <location>
        <begin position="618"/>
        <end position="632"/>
    </location>
</feature>
<dbReference type="Proteomes" id="UP000799753">
    <property type="component" value="Unassembled WGS sequence"/>
</dbReference>
<feature type="compositionally biased region" description="Polar residues" evidence="1">
    <location>
        <begin position="523"/>
        <end position="540"/>
    </location>
</feature>
<feature type="region of interest" description="Disordered" evidence="1">
    <location>
        <begin position="1"/>
        <end position="232"/>
    </location>
</feature>
<proteinExistence type="predicted"/>
<keyword evidence="3" id="KW-1185">Reference proteome</keyword>
<accession>A0A6A6S6J7</accession>
<feature type="region of interest" description="Disordered" evidence="1">
    <location>
        <begin position="505"/>
        <end position="726"/>
    </location>
</feature>
<feature type="compositionally biased region" description="Acidic residues" evidence="1">
    <location>
        <begin position="450"/>
        <end position="460"/>
    </location>
</feature>
<name>A0A6A6S6J7_9PLEO</name>
<feature type="compositionally biased region" description="Basic and acidic residues" evidence="1">
    <location>
        <begin position="508"/>
        <end position="519"/>
    </location>
</feature>
<protein>
    <submittedName>
        <fullName evidence="2">Uncharacterized protein</fullName>
    </submittedName>
</protein>
<feature type="compositionally biased region" description="Basic residues" evidence="1">
    <location>
        <begin position="94"/>
        <end position="107"/>
    </location>
</feature>